<reference evidence="1 3" key="1">
    <citation type="submission" date="2018-07" db="EMBL/GenBank/DDBJ databases">
        <title>Brachybacterium saurashtrense DSM 23186 genome sequence.</title>
        <authorList>
            <person name="Guo L."/>
        </authorList>
    </citation>
    <scope>NUCLEOTIDE SEQUENCE [LARGE SCALE GENOMIC DNA]</scope>
    <source>
        <strain evidence="1 3">DSM 23186</strain>
    </source>
</reference>
<dbReference type="Proteomes" id="UP000254236">
    <property type="component" value="Chromosome"/>
</dbReference>
<gene>
    <name evidence="1" type="ORF">DWV08_14260</name>
    <name evidence="2" type="ORF">DXU92_08875</name>
</gene>
<evidence type="ECO:0000313" key="4">
    <source>
        <dbReference type="Proteomes" id="UP000282185"/>
    </source>
</evidence>
<keyword evidence="3" id="KW-1185">Reference proteome</keyword>
<reference evidence="2 4" key="2">
    <citation type="submission" date="2018-08" db="EMBL/GenBank/DDBJ databases">
        <title>Brachybacterium saurashtrense DSM 23186.</title>
        <authorList>
            <person name="Li Y."/>
        </authorList>
    </citation>
    <scope>NUCLEOTIDE SEQUENCE [LARGE SCALE GENOMIC DNA]</scope>
    <source>
        <strain evidence="2 4">DSM 23186</strain>
    </source>
</reference>
<dbReference type="AlphaFoldDB" id="A0A345YRV3"/>
<sequence>MQVVDSPFQNSNSWDPFIAFSGPATKTEAWAKENSSDGIDARADRDNLPIVVARLGEGVQRKGDRVASGAHEPIDFVVVIGQEDEPTVHVAMQGPER</sequence>
<evidence type="ECO:0000313" key="2">
    <source>
        <dbReference type="EMBL" id="RRR22369.1"/>
    </source>
</evidence>
<name>A0A345YRV3_9MICO</name>
<dbReference type="KEGG" id="bsau:DWV08_14260"/>
<dbReference type="RefSeq" id="WP_115414402.1">
    <property type="nucleotide sequence ID" value="NZ_CP031356.1"/>
</dbReference>
<proteinExistence type="predicted"/>
<protein>
    <submittedName>
        <fullName evidence="2">Uncharacterized protein</fullName>
    </submittedName>
</protein>
<accession>A0A345YRV3</accession>
<evidence type="ECO:0000313" key="1">
    <source>
        <dbReference type="EMBL" id="AXK46655.1"/>
    </source>
</evidence>
<dbReference type="EMBL" id="CP031356">
    <property type="protein sequence ID" value="AXK46655.1"/>
    <property type="molecule type" value="Genomic_DNA"/>
</dbReference>
<organism evidence="2 4">
    <name type="scientific">Brachybacterium saurashtrense</name>
    <dbReference type="NCBI Taxonomy" id="556288"/>
    <lineage>
        <taxon>Bacteria</taxon>
        <taxon>Bacillati</taxon>
        <taxon>Actinomycetota</taxon>
        <taxon>Actinomycetes</taxon>
        <taxon>Micrococcales</taxon>
        <taxon>Dermabacteraceae</taxon>
        <taxon>Brachybacterium</taxon>
    </lineage>
</organism>
<evidence type="ECO:0000313" key="3">
    <source>
        <dbReference type="Proteomes" id="UP000254236"/>
    </source>
</evidence>
<dbReference type="OrthoDB" id="4794367at2"/>
<dbReference type="EMBL" id="QSWH01000004">
    <property type="protein sequence ID" value="RRR22369.1"/>
    <property type="molecule type" value="Genomic_DNA"/>
</dbReference>
<dbReference type="Proteomes" id="UP000282185">
    <property type="component" value="Unassembled WGS sequence"/>
</dbReference>